<keyword evidence="1" id="KW-0880">Kelch repeat</keyword>
<feature type="region of interest" description="Disordered" evidence="3">
    <location>
        <begin position="571"/>
        <end position="590"/>
    </location>
</feature>
<dbReference type="PANTHER" id="PTHR46376">
    <property type="entry name" value="LEUCINE-ZIPPER-LIKE TRANSCRIPTIONAL REGULATOR 1"/>
    <property type="match status" value="1"/>
</dbReference>
<feature type="compositionally biased region" description="Polar residues" evidence="3">
    <location>
        <begin position="313"/>
        <end position="330"/>
    </location>
</feature>
<dbReference type="Gene3D" id="2.120.10.80">
    <property type="entry name" value="Kelch-type beta propeller"/>
    <property type="match status" value="2"/>
</dbReference>
<proteinExistence type="predicted"/>
<dbReference type="Proteomes" id="UP001307889">
    <property type="component" value="Chromosome 7"/>
</dbReference>
<evidence type="ECO:0000256" key="1">
    <source>
        <dbReference type="ARBA" id="ARBA00022441"/>
    </source>
</evidence>
<dbReference type="PANTHER" id="PTHR46376:SF1">
    <property type="entry name" value="LEUCINE-ZIPPER-LIKE TRANSCRIPTIONAL REGULATOR 1"/>
    <property type="match status" value="1"/>
</dbReference>
<dbReference type="Pfam" id="PF24681">
    <property type="entry name" value="Kelch_KLHDC2_KLHL20_DRC7"/>
    <property type="match status" value="1"/>
</dbReference>
<evidence type="ECO:0000313" key="4">
    <source>
        <dbReference type="EMBL" id="BES97038.1"/>
    </source>
</evidence>
<organism evidence="4 5">
    <name type="scientific">Nesidiocoris tenuis</name>
    <dbReference type="NCBI Taxonomy" id="355587"/>
    <lineage>
        <taxon>Eukaryota</taxon>
        <taxon>Metazoa</taxon>
        <taxon>Ecdysozoa</taxon>
        <taxon>Arthropoda</taxon>
        <taxon>Hexapoda</taxon>
        <taxon>Insecta</taxon>
        <taxon>Pterygota</taxon>
        <taxon>Neoptera</taxon>
        <taxon>Paraneoptera</taxon>
        <taxon>Hemiptera</taxon>
        <taxon>Heteroptera</taxon>
        <taxon>Panheteroptera</taxon>
        <taxon>Cimicomorpha</taxon>
        <taxon>Miridae</taxon>
        <taxon>Dicyphina</taxon>
        <taxon>Nesidiocoris</taxon>
    </lineage>
</organism>
<keyword evidence="5" id="KW-1185">Reference proteome</keyword>
<reference evidence="4 5" key="1">
    <citation type="submission" date="2023-09" db="EMBL/GenBank/DDBJ databases">
        <title>Nesidiocoris tenuis whole genome shotgun sequence.</title>
        <authorList>
            <person name="Shibata T."/>
            <person name="Shimoda M."/>
            <person name="Kobayashi T."/>
            <person name="Uehara T."/>
        </authorList>
    </citation>
    <scope>NUCLEOTIDE SEQUENCE [LARGE SCALE GENOMIC DNA]</scope>
    <source>
        <strain evidence="4 5">Japan</strain>
    </source>
</reference>
<dbReference type="SUPFAM" id="SSF117281">
    <property type="entry name" value="Kelch motif"/>
    <property type="match status" value="1"/>
</dbReference>
<feature type="region of interest" description="Disordered" evidence="3">
    <location>
        <begin position="494"/>
        <end position="514"/>
    </location>
</feature>
<name>A0ABN7AYG3_9HEMI</name>
<sequence length="638" mass="71507">MMWSPVTPKNDATEKTPTSRSKHSVTLHGDHLYLIAGRNGNIPLKDIWRYSLVDGVWEKLEPNGDHPPNLQEHTAVAFRDSIYVFGGEVGFSACNEAPLWIYNTKTNAWRKVKGTKGAALPKGRRGHSALVHRATMVVYGGYRDLKGSSNELWVFHFETESWHLLSNGKVYPPPRHKHSMVIHDGSIWIYGGMTDLQERSDLWRFDTVRRIWHPIKNKFSPGPLHSHAVCKLPSSMLIFGGERSGQPINELWKFHFATETWEKLWLDGIPPQPRSESVALTIPELLLQNNTCVSKSSPRKLRGGGSVDRQNGRPKSSMTSQRGPTPCSSNLSILKEISKFSQLNLTRMSQNNKCNYSMLSSSESISETSLGCEMVKSQSHHVIAKSLMSPMSVSNEKTTTLSRDPISVPNFASLASSTLTPVEVTKLVYLDDEEAPIKPSKPDFSSIHQQFQPKMKRGITKSASVRFGKNMVTPEESDQTSDYASIETMNKISSFNDKNKKDKEGPYSFSNPNYMGPDIKDILREKECVQILNSPPDSVLEDKLGRSTSTTEMIELKPIPPKSLALASTRHHYNDDHDDPSTSSSFRDKKGRALSASRAEKDVTAFCVFVVGGKERGQVTVFKRPLSMWKLQLCPSIY</sequence>
<keyword evidence="2" id="KW-0677">Repeat</keyword>
<evidence type="ECO:0000313" key="5">
    <source>
        <dbReference type="Proteomes" id="UP001307889"/>
    </source>
</evidence>
<protein>
    <submittedName>
        <fullName evidence="4">Kelch motif</fullName>
    </submittedName>
</protein>
<dbReference type="InterPro" id="IPR015915">
    <property type="entry name" value="Kelch-typ_b-propeller"/>
</dbReference>
<feature type="region of interest" description="Disordered" evidence="3">
    <location>
        <begin position="294"/>
        <end position="330"/>
    </location>
</feature>
<feature type="region of interest" description="Disordered" evidence="3">
    <location>
        <begin position="1"/>
        <end position="24"/>
    </location>
</feature>
<gene>
    <name evidence="4" type="ORF">NTJ_09851</name>
</gene>
<evidence type="ECO:0000256" key="3">
    <source>
        <dbReference type="SAM" id="MobiDB-lite"/>
    </source>
</evidence>
<accession>A0ABN7AYG3</accession>
<dbReference type="Pfam" id="PF01344">
    <property type="entry name" value="Kelch_1"/>
    <property type="match status" value="1"/>
</dbReference>
<dbReference type="EMBL" id="AP028915">
    <property type="protein sequence ID" value="BES97038.1"/>
    <property type="molecule type" value="Genomic_DNA"/>
</dbReference>
<evidence type="ECO:0000256" key="2">
    <source>
        <dbReference type="ARBA" id="ARBA00022737"/>
    </source>
</evidence>
<dbReference type="InterPro" id="IPR051568">
    <property type="entry name" value="LZTR1/Attractin"/>
</dbReference>
<dbReference type="InterPro" id="IPR006652">
    <property type="entry name" value="Kelch_1"/>
</dbReference>